<proteinExistence type="inferred from homology"/>
<gene>
    <name evidence="7" type="ORF">AB6A40_008029</name>
</gene>
<dbReference type="EC" id="2.1.1.201" evidence="6"/>
<feature type="binding site" evidence="6">
    <location>
        <position position="99"/>
    </location>
    <ligand>
        <name>S-adenosyl-L-methionine</name>
        <dbReference type="ChEBI" id="CHEBI:59789"/>
    </ligand>
</feature>
<keyword evidence="1 6" id="KW-0489">Methyltransferase</keyword>
<dbReference type="Gene3D" id="3.40.50.150">
    <property type="entry name" value="Vaccinia Virus protein VP39"/>
    <property type="match status" value="1"/>
</dbReference>
<dbReference type="InterPro" id="IPR029063">
    <property type="entry name" value="SAM-dependent_MTases_sf"/>
</dbReference>
<evidence type="ECO:0000256" key="1">
    <source>
        <dbReference type="ARBA" id="ARBA00022603"/>
    </source>
</evidence>
<keyword evidence="2 6" id="KW-0808">Transferase</keyword>
<comment type="catalytic activity">
    <reaction evidence="6">
        <text>a 2-methoxy-6-(all-trans-polyprenyl)benzene-1,4-diol + S-adenosyl-L-methionine = a 5-methoxy-2-methyl-3-(all-trans-polyprenyl)benzene-1,4-diol + S-adenosyl-L-homocysteine + H(+)</text>
        <dbReference type="Rhea" id="RHEA:28286"/>
        <dbReference type="Rhea" id="RHEA-COMP:10858"/>
        <dbReference type="Rhea" id="RHEA-COMP:10859"/>
        <dbReference type="ChEBI" id="CHEBI:15378"/>
        <dbReference type="ChEBI" id="CHEBI:57856"/>
        <dbReference type="ChEBI" id="CHEBI:59789"/>
        <dbReference type="ChEBI" id="CHEBI:84166"/>
        <dbReference type="ChEBI" id="CHEBI:84167"/>
        <dbReference type="EC" id="2.1.1.201"/>
    </reaction>
</comment>
<dbReference type="SUPFAM" id="SSF53335">
    <property type="entry name" value="S-adenosyl-L-methionine-dependent methyltransferases"/>
    <property type="match status" value="1"/>
</dbReference>
<keyword evidence="6" id="KW-0999">Mitochondrion inner membrane</keyword>
<dbReference type="Proteomes" id="UP001608902">
    <property type="component" value="Unassembled WGS sequence"/>
</dbReference>
<dbReference type="FunFam" id="3.40.50.150:FF:000064">
    <property type="entry name" value="2-methoxy-6-polyprenyl-1,4-benzoquinol methylase, mitochondrial"/>
    <property type="match status" value="1"/>
</dbReference>
<dbReference type="EMBL" id="JBGFUD010006987">
    <property type="protein sequence ID" value="MFH4981320.1"/>
    <property type="molecule type" value="Genomic_DNA"/>
</dbReference>
<comment type="caution">
    <text evidence="6">Lacks conserved residue(s) required for the propagation of feature annotation.</text>
</comment>
<keyword evidence="6" id="KW-0472">Membrane</keyword>
<keyword evidence="3 6" id="KW-0831">Ubiquinone biosynthesis</keyword>
<dbReference type="PROSITE" id="PS01184">
    <property type="entry name" value="UBIE_2"/>
    <property type="match status" value="1"/>
</dbReference>
<organism evidence="7 8">
    <name type="scientific">Gnathostoma spinigerum</name>
    <dbReference type="NCBI Taxonomy" id="75299"/>
    <lineage>
        <taxon>Eukaryota</taxon>
        <taxon>Metazoa</taxon>
        <taxon>Ecdysozoa</taxon>
        <taxon>Nematoda</taxon>
        <taxon>Chromadorea</taxon>
        <taxon>Rhabditida</taxon>
        <taxon>Spirurina</taxon>
        <taxon>Gnathostomatomorpha</taxon>
        <taxon>Gnathostomatoidea</taxon>
        <taxon>Gnathostomatidae</taxon>
        <taxon>Gnathostoma</taxon>
    </lineage>
</organism>
<evidence type="ECO:0000256" key="6">
    <source>
        <dbReference type="HAMAP-Rule" id="MF_03191"/>
    </source>
</evidence>
<comment type="caution">
    <text evidence="7">The sequence shown here is derived from an EMBL/GenBank/DDBJ whole genome shotgun (WGS) entry which is preliminary data.</text>
</comment>
<evidence type="ECO:0000256" key="4">
    <source>
        <dbReference type="ARBA" id="ARBA00022691"/>
    </source>
</evidence>
<comment type="function">
    <text evidence="6">Methyltransferase required for the conversion of 2-polyprenyl-6-methoxy-1,4-benzoquinol (DDMQH2) to 2-polyprenyl-3-methyl-6-methoxy-1,4-benzoquinol (DMQH2).</text>
</comment>
<comment type="similarity">
    <text evidence="6">Belongs to the class I-like SAM-binding methyltransferase superfamily. MenG/UbiE family.</text>
</comment>
<dbReference type="GO" id="GO:0008425">
    <property type="term" value="F:2-methoxy-6-polyprenyl-1,4-benzoquinol methyltransferase activity"/>
    <property type="evidence" value="ECO:0007669"/>
    <property type="project" value="UniProtKB-UniRule"/>
</dbReference>
<feature type="binding site" evidence="6">
    <location>
        <begin position="153"/>
        <end position="154"/>
    </location>
    <ligand>
        <name>S-adenosyl-L-methionine</name>
        <dbReference type="ChEBI" id="CHEBI:59789"/>
    </ligand>
</feature>
<dbReference type="NCBIfam" id="TIGR01934">
    <property type="entry name" value="MenG_MenH_UbiE"/>
    <property type="match status" value="1"/>
</dbReference>
<dbReference type="CDD" id="cd02440">
    <property type="entry name" value="AdoMet_MTases"/>
    <property type="match status" value="1"/>
</dbReference>
<dbReference type="HAMAP" id="MF_01813">
    <property type="entry name" value="MenG_UbiE_methyltr"/>
    <property type="match status" value="1"/>
</dbReference>
<protein>
    <recommendedName>
        <fullName evidence="6">2-methoxy-6-polyprenyl-1,4-benzoquinol methylase, mitochondrial</fullName>
        <ecNumber evidence="6">2.1.1.201</ecNumber>
    </recommendedName>
    <alternativeName>
        <fullName evidence="6">Ubiquinone biosynthesis methyltransferase COQ5</fullName>
    </alternativeName>
</protein>
<dbReference type="Pfam" id="PF01209">
    <property type="entry name" value="Ubie_methyltran"/>
    <property type="match status" value="1"/>
</dbReference>
<dbReference type="PROSITE" id="PS01183">
    <property type="entry name" value="UBIE_1"/>
    <property type="match status" value="1"/>
</dbReference>
<name>A0ABD6EMX2_9BILA</name>
<keyword evidence="6" id="KW-0496">Mitochondrion</keyword>
<evidence type="ECO:0000313" key="7">
    <source>
        <dbReference type="EMBL" id="MFH4981320.1"/>
    </source>
</evidence>
<reference evidence="7 8" key="1">
    <citation type="submission" date="2024-08" db="EMBL/GenBank/DDBJ databases">
        <title>Gnathostoma spinigerum genome.</title>
        <authorList>
            <person name="Gonzalez-Bertolin B."/>
            <person name="Monzon S."/>
            <person name="Zaballos A."/>
            <person name="Jimenez P."/>
            <person name="Dekumyoy P."/>
            <person name="Varona S."/>
            <person name="Cuesta I."/>
            <person name="Sumanam S."/>
            <person name="Adisakwattana P."/>
            <person name="Gasser R.B."/>
            <person name="Hernandez-Gonzalez A."/>
            <person name="Young N.D."/>
            <person name="Perteguer M.J."/>
        </authorList>
    </citation>
    <scope>NUCLEOTIDE SEQUENCE [LARGE SCALE GENOMIC DNA]</scope>
    <source>
        <strain evidence="7">AL3</strain>
        <tissue evidence="7">Liver</tissue>
    </source>
</reference>
<dbReference type="PROSITE" id="PS51608">
    <property type="entry name" value="SAM_MT_UBIE"/>
    <property type="match status" value="1"/>
</dbReference>
<accession>A0ABD6EMX2</accession>
<sequence>MSLKQAISISRHLLSDALKLSGISIKNCFRSASTHFGFEEVDEDEKAKKVASVFTGVAEKYDLMNDAMSLGIHRLWKDYYIYQLNPNPNTEMLDIAGGTGDIAFRALRRIQKREGKGSVTVFDINQEMLEVGKHRAESSSEADLKRLKWIHGDAESMPFNENSFDLCTMAFGIRNCTHIDKVLTEAYRVLRPGGRFSCLEFSRITPSLKLFYDFYSFQIIPVMGQVIAGDYDSYRYLVESIRRFPDQEKFASMFRHAGFKDVGYENLTFGICAIHTGYK</sequence>
<dbReference type="NCBIfam" id="NF001244">
    <property type="entry name" value="PRK00216.1-5"/>
    <property type="match status" value="1"/>
</dbReference>
<keyword evidence="8" id="KW-1185">Reference proteome</keyword>
<dbReference type="AlphaFoldDB" id="A0ABD6EMX2"/>
<keyword evidence="4 6" id="KW-0949">S-adenosyl-L-methionine</keyword>
<dbReference type="PANTHER" id="PTHR43591:SF24">
    <property type="entry name" value="2-METHOXY-6-POLYPRENYL-1,4-BENZOQUINOL METHYLASE, MITOCHONDRIAL"/>
    <property type="match status" value="1"/>
</dbReference>
<dbReference type="InterPro" id="IPR004033">
    <property type="entry name" value="UbiE/COQ5_MeTrFase"/>
</dbReference>
<dbReference type="GO" id="GO:0031314">
    <property type="term" value="C:extrinsic component of mitochondrial inner membrane"/>
    <property type="evidence" value="ECO:0007669"/>
    <property type="project" value="UniProtKB-UniRule"/>
</dbReference>
<feature type="binding site" evidence="6">
    <location>
        <position position="123"/>
    </location>
    <ligand>
        <name>S-adenosyl-L-methionine</name>
        <dbReference type="ChEBI" id="CHEBI:59789"/>
    </ligand>
</feature>
<comment type="subunit">
    <text evidence="5">Component of a multi-subunit COQ enzyme complex, composed of at least COQ3, COQ4, COQ5, COQ6, COQ7 and COQ9. Interacts with PYURF; the interaction is direct, stabilizes COQ5 protein and associates PYURF with COQ enzyme complex.</text>
</comment>
<evidence type="ECO:0000256" key="5">
    <source>
        <dbReference type="ARBA" id="ARBA00046387"/>
    </source>
</evidence>
<dbReference type="GO" id="GO:0032259">
    <property type="term" value="P:methylation"/>
    <property type="evidence" value="ECO:0007669"/>
    <property type="project" value="UniProtKB-KW"/>
</dbReference>
<dbReference type="PANTHER" id="PTHR43591">
    <property type="entry name" value="METHYLTRANSFERASE"/>
    <property type="match status" value="1"/>
</dbReference>
<comment type="pathway">
    <text evidence="6">Cofactor biosynthesis; ubiquinone biosynthesis.</text>
</comment>
<comment type="subcellular location">
    <subcellularLocation>
        <location evidence="6">Mitochondrion inner membrane</location>
        <topology evidence="6">Peripheral membrane protein</topology>
        <orientation evidence="6">Matrix side</orientation>
    </subcellularLocation>
</comment>
<evidence type="ECO:0000256" key="3">
    <source>
        <dbReference type="ARBA" id="ARBA00022688"/>
    </source>
</evidence>
<evidence type="ECO:0000256" key="2">
    <source>
        <dbReference type="ARBA" id="ARBA00022679"/>
    </source>
</evidence>
<evidence type="ECO:0000313" key="8">
    <source>
        <dbReference type="Proteomes" id="UP001608902"/>
    </source>
</evidence>
<dbReference type="InterPro" id="IPR023576">
    <property type="entry name" value="UbiE/COQ5_MeTrFase_CS"/>
</dbReference>